<organism evidence="2 3">
    <name type="scientific">Pararge aegeria aegeria</name>
    <dbReference type="NCBI Taxonomy" id="348720"/>
    <lineage>
        <taxon>Eukaryota</taxon>
        <taxon>Metazoa</taxon>
        <taxon>Ecdysozoa</taxon>
        <taxon>Arthropoda</taxon>
        <taxon>Hexapoda</taxon>
        <taxon>Insecta</taxon>
        <taxon>Pterygota</taxon>
        <taxon>Neoptera</taxon>
        <taxon>Endopterygota</taxon>
        <taxon>Lepidoptera</taxon>
        <taxon>Glossata</taxon>
        <taxon>Ditrysia</taxon>
        <taxon>Papilionoidea</taxon>
        <taxon>Nymphalidae</taxon>
        <taxon>Satyrinae</taxon>
        <taxon>Satyrini</taxon>
        <taxon>Parargina</taxon>
        <taxon>Pararge</taxon>
    </lineage>
</organism>
<dbReference type="EMBL" id="CAKXAJ010005217">
    <property type="protein sequence ID" value="CAH2209073.1"/>
    <property type="molecule type" value="Genomic_DNA"/>
</dbReference>
<feature type="region of interest" description="Disordered" evidence="1">
    <location>
        <begin position="1"/>
        <end position="50"/>
    </location>
</feature>
<gene>
    <name evidence="2" type="primary">jg71</name>
    <name evidence="2" type="ORF">PAEG_LOCUS1482</name>
</gene>
<comment type="caution">
    <text evidence="2">The sequence shown here is derived from an EMBL/GenBank/DDBJ whole genome shotgun (WGS) entry which is preliminary data.</text>
</comment>
<keyword evidence="3" id="KW-1185">Reference proteome</keyword>
<feature type="non-terminal residue" evidence="2">
    <location>
        <position position="1"/>
    </location>
</feature>
<evidence type="ECO:0000256" key="1">
    <source>
        <dbReference type="SAM" id="MobiDB-lite"/>
    </source>
</evidence>
<dbReference type="AlphaFoldDB" id="A0A8S4QEF6"/>
<evidence type="ECO:0000313" key="2">
    <source>
        <dbReference type="EMBL" id="CAH2209073.1"/>
    </source>
</evidence>
<reference evidence="2" key="1">
    <citation type="submission" date="2022-03" db="EMBL/GenBank/DDBJ databases">
        <authorList>
            <person name="Lindestad O."/>
        </authorList>
    </citation>
    <scope>NUCLEOTIDE SEQUENCE</scope>
</reference>
<accession>A0A8S4QEF6</accession>
<feature type="compositionally biased region" description="Basic and acidic residues" evidence="1">
    <location>
        <begin position="10"/>
        <end position="32"/>
    </location>
</feature>
<feature type="non-terminal residue" evidence="2">
    <location>
        <position position="78"/>
    </location>
</feature>
<dbReference type="Proteomes" id="UP000838756">
    <property type="component" value="Unassembled WGS sequence"/>
</dbReference>
<evidence type="ECO:0000313" key="3">
    <source>
        <dbReference type="Proteomes" id="UP000838756"/>
    </source>
</evidence>
<dbReference type="OrthoDB" id="4062651at2759"/>
<protein>
    <submittedName>
        <fullName evidence="2">Jg71 protein</fullName>
    </submittedName>
</protein>
<name>A0A8S4QEF6_9NEOP</name>
<proteinExistence type="predicted"/>
<sequence length="78" mass="8876">VKNATLGRVHKSEDFTKQEEVHEYHEIPDTRTESSPAEMGAECLPESPGIKGCTDFSQSLLDEMETIFRSMDDRQDED</sequence>